<protein>
    <submittedName>
        <fullName evidence="3">F-box protein PP2-B12</fullName>
    </submittedName>
</protein>
<dbReference type="InterPro" id="IPR025886">
    <property type="entry name" value="PP2-like"/>
</dbReference>
<dbReference type="Pfam" id="PF14299">
    <property type="entry name" value="PP2"/>
    <property type="match status" value="1"/>
</dbReference>
<name>A0A1U7UXP4_NICSY</name>
<dbReference type="RefSeq" id="XP_009760807.1">
    <property type="nucleotide sequence ID" value="XM_009762505.1"/>
</dbReference>
<dbReference type="eggNOG" id="ENOG502QRA4">
    <property type="taxonomic scope" value="Eukaryota"/>
</dbReference>
<accession>A0A1U7UXP4</accession>
<reference evidence="3" key="2">
    <citation type="submission" date="2025-08" db="UniProtKB">
        <authorList>
            <consortium name="RefSeq"/>
        </authorList>
    </citation>
    <scope>IDENTIFICATION</scope>
    <source>
        <tissue evidence="3">Leaf</tissue>
    </source>
</reference>
<dbReference type="OrthoDB" id="1287573at2759"/>
<feature type="region of interest" description="Disordered" evidence="1">
    <location>
        <begin position="206"/>
        <end position="253"/>
    </location>
</feature>
<keyword evidence="2" id="KW-1185">Reference proteome</keyword>
<dbReference type="STRING" id="4096.A0A1U7UXP4"/>
<feature type="compositionally biased region" description="Acidic residues" evidence="1">
    <location>
        <begin position="227"/>
        <end position="244"/>
    </location>
</feature>
<sequence>MENENGEEDERSNTCVWMLLLLEGCMTNFINNVQIEPYRRLPPFLSLYICPIRRRFRFLPSDYRSIISRSLTPIPDFHSNKDLYVYLCHHPVLIDEGRKSFSLEKRTGKKCYFLSTRDLNIVWSDAPEYWNSTSLPESRFPEVAQLKIVWWLEIWGTIKAGILSPLTSYTAYFVYKIKDGYGFYHRPSEVSVGISGVESGNVRFALLHPDDDDDDENYASALASDTEHEEPEPVDDYEDDDYEPNEVSPPTPTSNVEYEVRWLYNWRDDPGIVQADKLLPKLRDDGWFEIELGEFFIENEDDCIEMRVQEVKVGLPKHGLIVEGIEIR</sequence>
<organism evidence="2 3">
    <name type="scientific">Nicotiana sylvestris</name>
    <name type="common">Wood tobacco</name>
    <name type="synonym">South American tobacco</name>
    <dbReference type="NCBI Taxonomy" id="4096"/>
    <lineage>
        <taxon>Eukaryota</taxon>
        <taxon>Viridiplantae</taxon>
        <taxon>Streptophyta</taxon>
        <taxon>Embryophyta</taxon>
        <taxon>Tracheophyta</taxon>
        <taxon>Spermatophyta</taxon>
        <taxon>Magnoliopsida</taxon>
        <taxon>eudicotyledons</taxon>
        <taxon>Gunneridae</taxon>
        <taxon>Pentapetalae</taxon>
        <taxon>asterids</taxon>
        <taxon>lamiids</taxon>
        <taxon>Solanales</taxon>
        <taxon>Solanaceae</taxon>
        <taxon>Nicotianoideae</taxon>
        <taxon>Nicotianeae</taxon>
        <taxon>Nicotiana</taxon>
    </lineage>
</organism>
<proteinExistence type="predicted"/>
<dbReference type="PANTHER" id="PTHR32278:SF135">
    <property type="entry name" value="F-BOX PROTEIN PP2-B12"/>
    <property type="match status" value="1"/>
</dbReference>
<evidence type="ECO:0000313" key="3">
    <source>
        <dbReference type="RefSeq" id="XP_009760807.1"/>
    </source>
</evidence>
<reference evidence="2" key="1">
    <citation type="journal article" date="2013" name="Genome Biol.">
        <title>Reference genomes and transcriptomes of Nicotiana sylvestris and Nicotiana tomentosiformis.</title>
        <authorList>
            <person name="Sierro N."/>
            <person name="Battey J.N."/>
            <person name="Ouadi S."/>
            <person name="Bovet L."/>
            <person name="Goepfert S."/>
            <person name="Bakaher N."/>
            <person name="Peitsch M.C."/>
            <person name="Ivanov N.V."/>
        </authorList>
    </citation>
    <scope>NUCLEOTIDE SEQUENCE [LARGE SCALE GENOMIC DNA]</scope>
</reference>
<dbReference type="AlphaFoldDB" id="A0A1U7UXP4"/>
<gene>
    <name evidence="3" type="primary">LOC104213088</name>
</gene>
<dbReference type="PANTHER" id="PTHR32278">
    <property type="entry name" value="F-BOX DOMAIN-CONTAINING PROTEIN"/>
    <property type="match status" value="1"/>
</dbReference>
<dbReference type="Proteomes" id="UP000189701">
    <property type="component" value="Unplaced"/>
</dbReference>
<evidence type="ECO:0000256" key="1">
    <source>
        <dbReference type="SAM" id="MobiDB-lite"/>
    </source>
</evidence>
<evidence type="ECO:0000313" key="2">
    <source>
        <dbReference type="Proteomes" id="UP000189701"/>
    </source>
</evidence>